<protein>
    <submittedName>
        <fullName evidence="1">Uncharacterized protein</fullName>
    </submittedName>
</protein>
<accession>A0A0V1HF72</accession>
<evidence type="ECO:0000313" key="2">
    <source>
        <dbReference type="Proteomes" id="UP000055024"/>
    </source>
</evidence>
<evidence type="ECO:0000313" key="1">
    <source>
        <dbReference type="EMBL" id="KRZ09395.1"/>
    </source>
</evidence>
<dbReference type="Proteomes" id="UP000055024">
    <property type="component" value="Unassembled WGS sequence"/>
</dbReference>
<dbReference type="AlphaFoldDB" id="A0A0V1HF72"/>
<dbReference type="EMBL" id="JYDP01000073">
    <property type="protein sequence ID" value="KRZ09395.1"/>
    <property type="molecule type" value="Genomic_DNA"/>
</dbReference>
<comment type="caution">
    <text evidence="1">The sequence shown here is derived from an EMBL/GenBank/DDBJ whole genome shotgun (WGS) entry which is preliminary data.</text>
</comment>
<gene>
    <name evidence="1" type="ORF">T11_5477</name>
</gene>
<keyword evidence="2" id="KW-1185">Reference proteome</keyword>
<name>A0A0V1HF72_9BILA</name>
<sequence length="59" mass="7061">MNIINVVKFINPKYKVKMFHDELATHDAINNSKKNQNRFSERLKQIFAFLVTLRNVVKR</sequence>
<organism evidence="1 2">
    <name type="scientific">Trichinella zimbabwensis</name>
    <dbReference type="NCBI Taxonomy" id="268475"/>
    <lineage>
        <taxon>Eukaryota</taxon>
        <taxon>Metazoa</taxon>
        <taxon>Ecdysozoa</taxon>
        <taxon>Nematoda</taxon>
        <taxon>Enoplea</taxon>
        <taxon>Dorylaimia</taxon>
        <taxon>Trichinellida</taxon>
        <taxon>Trichinellidae</taxon>
        <taxon>Trichinella</taxon>
    </lineage>
</organism>
<reference evidence="1 2" key="1">
    <citation type="submission" date="2015-01" db="EMBL/GenBank/DDBJ databases">
        <title>Evolution of Trichinella species and genotypes.</title>
        <authorList>
            <person name="Korhonen P.K."/>
            <person name="Edoardo P."/>
            <person name="Giuseppe L.R."/>
            <person name="Gasser R.B."/>
        </authorList>
    </citation>
    <scope>NUCLEOTIDE SEQUENCE [LARGE SCALE GENOMIC DNA]</scope>
    <source>
        <strain evidence="1">ISS1029</strain>
    </source>
</reference>
<proteinExistence type="predicted"/>